<dbReference type="InterPro" id="IPR006631">
    <property type="entry name" value="DM4_12"/>
</dbReference>
<organism evidence="2 3">
    <name type="scientific">Stomoxys calcitrans</name>
    <name type="common">Stable fly</name>
    <name type="synonym">Conops calcitrans</name>
    <dbReference type="NCBI Taxonomy" id="35570"/>
    <lineage>
        <taxon>Eukaryota</taxon>
        <taxon>Metazoa</taxon>
        <taxon>Ecdysozoa</taxon>
        <taxon>Arthropoda</taxon>
        <taxon>Hexapoda</taxon>
        <taxon>Insecta</taxon>
        <taxon>Pterygota</taxon>
        <taxon>Neoptera</taxon>
        <taxon>Endopterygota</taxon>
        <taxon>Diptera</taxon>
        <taxon>Brachycera</taxon>
        <taxon>Muscomorpha</taxon>
        <taxon>Muscoidea</taxon>
        <taxon>Muscidae</taxon>
        <taxon>Stomoxys</taxon>
    </lineage>
</organism>
<keyword evidence="3" id="KW-1185">Reference proteome</keyword>
<sequence length="345" mass="40465">MRQVRNWIFLAVFIAFFGVGVKSQNSSLTSTLRTPVERVFSRRKRWLLFPRGAQIKFTVSVSKRLLALYPRGLNFVIEAATYYPLPSARIDLIPKRLRKPTTKAPMPSGPTRLNLIGIPGSLIKYRAKPATRAPMVQRIDYNASSLQWLPPSVARIPPNPPPKWIKYHRPEYLHRYQWTPQKHQKYVEKYAKPRYPATKWHNRRTYFNKPGHWSRYGRDIELNHELHGCCDEEDTDEFVDSPHYVNYRNRRDLFGHFEGLSKILGIDMKTCIMRAMCDSKRFLMPPGYSLFHDILRIILTFPTINGLQDDYSRMMKADFETCDAFLQNKCPISLLDWLLSSKRSL</sequence>
<gene>
    <name evidence="2" type="primary">106088881</name>
</gene>
<evidence type="ECO:0000313" key="2">
    <source>
        <dbReference type="EnsemblMetazoa" id="SCAU012053-PA"/>
    </source>
</evidence>
<accession>A0A1I8PXK7</accession>
<dbReference type="PANTHER" id="PTHR21253">
    <property type="entry name" value="F-BOX ONLY PROTEIN 11-RELATED"/>
    <property type="match status" value="1"/>
</dbReference>
<keyword evidence="1" id="KW-0732">Signal</keyword>
<evidence type="ECO:0000313" key="3">
    <source>
        <dbReference type="Proteomes" id="UP000095300"/>
    </source>
</evidence>
<reference evidence="2" key="1">
    <citation type="submission" date="2020-05" db="UniProtKB">
        <authorList>
            <consortium name="EnsemblMetazoa"/>
        </authorList>
    </citation>
    <scope>IDENTIFICATION</scope>
    <source>
        <strain evidence="2">USDA</strain>
    </source>
</reference>
<protein>
    <submittedName>
        <fullName evidence="2">Uncharacterized protein</fullName>
    </submittedName>
</protein>
<dbReference type="KEGG" id="scac:106088881"/>
<dbReference type="SMART" id="SM00718">
    <property type="entry name" value="DM4_12"/>
    <property type="match status" value="1"/>
</dbReference>
<dbReference type="Proteomes" id="UP000095300">
    <property type="component" value="Unassembled WGS sequence"/>
</dbReference>
<evidence type="ECO:0000256" key="1">
    <source>
        <dbReference type="SAM" id="SignalP"/>
    </source>
</evidence>
<proteinExistence type="predicted"/>
<dbReference type="VEuPathDB" id="VectorBase:SCAU012053"/>
<name>A0A1I8PXK7_STOCA</name>
<dbReference type="Pfam" id="PF07841">
    <property type="entry name" value="DM4_12"/>
    <property type="match status" value="1"/>
</dbReference>
<feature type="signal peptide" evidence="1">
    <location>
        <begin position="1"/>
        <end position="23"/>
    </location>
</feature>
<dbReference type="AlphaFoldDB" id="A0A1I8PXK7"/>
<dbReference type="PANTHER" id="PTHR21253:SF0">
    <property type="entry name" value="F-BOX ONLY PROTEIN 11-RELATED"/>
    <property type="match status" value="1"/>
</dbReference>
<dbReference type="EnsemblMetazoa" id="SCAU012053-RA">
    <property type="protein sequence ID" value="SCAU012053-PA"/>
    <property type="gene ID" value="SCAU012053"/>
</dbReference>
<dbReference type="OrthoDB" id="8180611at2759"/>
<feature type="chain" id="PRO_5009327366" evidence="1">
    <location>
        <begin position="24"/>
        <end position="345"/>
    </location>
</feature>